<dbReference type="GO" id="GO:0006235">
    <property type="term" value="P:dTTP biosynthetic process"/>
    <property type="evidence" value="ECO:0000318"/>
    <property type="project" value="GO_Central"/>
</dbReference>
<dbReference type="SUPFAM" id="SSF52540">
    <property type="entry name" value="P-loop containing nucleoside triphosphate hydrolases"/>
    <property type="match status" value="1"/>
</dbReference>
<dbReference type="GO" id="GO:0006233">
    <property type="term" value="P:dTDP biosynthetic process"/>
    <property type="evidence" value="ECO:0000318"/>
    <property type="project" value="GO_Central"/>
</dbReference>
<dbReference type="Pfam" id="PF02223">
    <property type="entry name" value="Thymidylate_kin"/>
    <property type="match status" value="1"/>
</dbReference>
<evidence type="ECO:0000313" key="6">
    <source>
        <dbReference type="Proteomes" id="UP000007266"/>
    </source>
</evidence>
<proteinExistence type="inferred from homology"/>
<keyword evidence="5" id="KW-0808">Transferase</keyword>
<accession>D6WE91</accession>
<dbReference type="GO" id="GO:0006227">
    <property type="term" value="P:dUDP biosynthetic process"/>
    <property type="evidence" value="ECO:0000318"/>
    <property type="project" value="GO_Central"/>
</dbReference>
<keyword evidence="5" id="KW-0418">Kinase</keyword>
<dbReference type="PANTHER" id="PTHR10344">
    <property type="entry name" value="THYMIDYLATE KINASE"/>
    <property type="match status" value="1"/>
</dbReference>
<evidence type="ECO:0000256" key="3">
    <source>
        <dbReference type="ARBA" id="ARBA00022840"/>
    </source>
</evidence>
<keyword evidence="6" id="KW-1185">Reference proteome</keyword>
<dbReference type="GO" id="GO:0005737">
    <property type="term" value="C:cytoplasm"/>
    <property type="evidence" value="ECO:0000318"/>
    <property type="project" value="GO_Central"/>
</dbReference>
<dbReference type="STRING" id="7070.D6WE91"/>
<dbReference type="AlphaFoldDB" id="D6WE91"/>
<dbReference type="PANTHER" id="PTHR10344:SF4">
    <property type="entry name" value="UMP-CMP KINASE 2, MITOCHONDRIAL"/>
    <property type="match status" value="1"/>
</dbReference>
<reference evidence="5 6" key="2">
    <citation type="journal article" date="2010" name="Nucleic Acids Res.">
        <title>BeetleBase in 2010: revisions to provide comprehensive genomic information for Tribolium castaneum.</title>
        <authorList>
            <person name="Kim H.S."/>
            <person name="Murphy T."/>
            <person name="Xia J."/>
            <person name="Caragea D."/>
            <person name="Park Y."/>
            <person name="Beeman R.W."/>
            <person name="Lorenzen M.D."/>
            <person name="Butcher S."/>
            <person name="Manak J.R."/>
            <person name="Brown S.J."/>
        </authorList>
    </citation>
    <scope>GENOME REANNOTATION</scope>
    <source>
        <strain evidence="5 6">Georgia GA2</strain>
    </source>
</reference>
<reference evidence="5 6" key="1">
    <citation type="journal article" date="2008" name="Nature">
        <title>The genome of the model beetle and pest Tribolium castaneum.</title>
        <authorList>
            <consortium name="Tribolium Genome Sequencing Consortium"/>
            <person name="Richards S."/>
            <person name="Gibbs R.A."/>
            <person name="Weinstock G.M."/>
            <person name="Brown S.J."/>
            <person name="Denell R."/>
            <person name="Beeman R.W."/>
            <person name="Gibbs R."/>
            <person name="Beeman R.W."/>
            <person name="Brown S.J."/>
            <person name="Bucher G."/>
            <person name="Friedrich M."/>
            <person name="Grimmelikhuijzen C.J."/>
            <person name="Klingler M."/>
            <person name="Lorenzen M."/>
            <person name="Richards S."/>
            <person name="Roth S."/>
            <person name="Schroder R."/>
            <person name="Tautz D."/>
            <person name="Zdobnov E.M."/>
            <person name="Muzny D."/>
            <person name="Gibbs R.A."/>
            <person name="Weinstock G.M."/>
            <person name="Attaway T."/>
            <person name="Bell S."/>
            <person name="Buhay C.J."/>
            <person name="Chandrabose M.N."/>
            <person name="Chavez D."/>
            <person name="Clerk-Blankenburg K.P."/>
            <person name="Cree A."/>
            <person name="Dao M."/>
            <person name="Davis C."/>
            <person name="Chacko J."/>
            <person name="Dinh H."/>
            <person name="Dugan-Rocha S."/>
            <person name="Fowler G."/>
            <person name="Garner T.T."/>
            <person name="Garnes J."/>
            <person name="Gnirke A."/>
            <person name="Hawes A."/>
            <person name="Hernandez J."/>
            <person name="Hines S."/>
            <person name="Holder M."/>
            <person name="Hume J."/>
            <person name="Jhangiani S.N."/>
            <person name="Joshi V."/>
            <person name="Khan Z.M."/>
            <person name="Jackson L."/>
            <person name="Kovar C."/>
            <person name="Kowis A."/>
            <person name="Lee S."/>
            <person name="Lewis L.R."/>
            <person name="Margolis J."/>
            <person name="Morgan M."/>
            <person name="Nazareth L.V."/>
            <person name="Nguyen N."/>
            <person name="Okwuonu G."/>
            <person name="Parker D."/>
            <person name="Richards S."/>
            <person name="Ruiz S.J."/>
            <person name="Santibanez J."/>
            <person name="Savard J."/>
            <person name="Scherer S.E."/>
            <person name="Schneider B."/>
            <person name="Sodergren E."/>
            <person name="Tautz D."/>
            <person name="Vattahil S."/>
            <person name="Villasana D."/>
            <person name="White C.S."/>
            <person name="Wright R."/>
            <person name="Park Y."/>
            <person name="Beeman R.W."/>
            <person name="Lord J."/>
            <person name="Oppert B."/>
            <person name="Lorenzen M."/>
            <person name="Brown S."/>
            <person name="Wang L."/>
            <person name="Savard J."/>
            <person name="Tautz D."/>
            <person name="Richards S."/>
            <person name="Weinstock G."/>
            <person name="Gibbs R.A."/>
            <person name="Liu Y."/>
            <person name="Worley K."/>
            <person name="Weinstock G."/>
            <person name="Elsik C.G."/>
            <person name="Reese J.T."/>
            <person name="Elhaik E."/>
            <person name="Landan G."/>
            <person name="Graur D."/>
            <person name="Arensburger P."/>
            <person name="Atkinson P."/>
            <person name="Beeman R.W."/>
            <person name="Beidler J."/>
            <person name="Brown S.J."/>
            <person name="Demuth J.P."/>
            <person name="Drury D.W."/>
            <person name="Du Y.Z."/>
            <person name="Fujiwara H."/>
            <person name="Lorenzen M."/>
            <person name="Maselli V."/>
            <person name="Osanai M."/>
            <person name="Park Y."/>
            <person name="Robertson H.M."/>
            <person name="Tu Z."/>
            <person name="Wang J.J."/>
            <person name="Wang S."/>
            <person name="Richards S."/>
            <person name="Song H."/>
            <person name="Zhang L."/>
            <person name="Sodergren E."/>
            <person name="Werner D."/>
            <person name="Stanke M."/>
            <person name="Morgenstern B."/>
            <person name="Solovyev V."/>
            <person name="Kosarev P."/>
            <person name="Brown G."/>
            <person name="Chen H.C."/>
            <person name="Ermolaeva O."/>
            <person name="Hlavina W."/>
            <person name="Kapustin Y."/>
            <person name="Kiryutin B."/>
            <person name="Kitts P."/>
            <person name="Maglott D."/>
            <person name="Pruitt K."/>
            <person name="Sapojnikov V."/>
            <person name="Souvorov A."/>
            <person name="Mackey A.J."/>
            <person name="Waterhouse R.M."/>
            <person name="Wyder S."/>
            <person name="Zdobnov E.M."/>
            <person name="Zdobnov E.M."/>
            <person name="Wyder S."/>
            <person name="Kriventseva E.V."/>
            <person name="Kadowaki T."/>
            <person name="Bork P."/>
            <person name="Aranda M."/>
            <person name="Bao R."/>
            <person name="Beermann A."/>
            <person name="Berns N."/>
            <person name="Bolognesi R."/>
            <person name="Bonneton F."/>
            <person name="Bopp D."/>
            <person name="Brown S.J."/>
            <person name="Bucher G."/>
            <person name="Butts T."/>
            <person name="Chaumot A."/>
            <person name="Denell R.E."/>
            <person name="Ferrier D.E."/>
            <person name="Friedrich M."/>
            <person name="Gordon C.M."/>
            <person name="Jindra M."/>
            <person name="Klingler M."/>
            <person name="Lan Q."/>
            <person name="Lattorff H.M."/>
            <person name="Laudet V."/>
            <person name="von Levetsow C."/>
            <person name="Liu Z."/>
            <person name="Lutz R."/>
            <person name="Lynch J.A."/>
            <person name="da Fonseca R.N."/>
            <person name="Posnien N."/>
            <person name="Reuter R."/>
            <person name="Roth S."/>
            <person name="Savard J."/>
            <person name="Schinko J.B."/>
            <person name="Schmitt C."/>
            <person name="Schoppmeier M."/>
            <person name="Schroder R."/>
            <person name="Shippy T.D."/>
            <person name="Simonnet F."/>
            <person name="Marques-Souza H."/>
            <person name="Tautz D."/>
            <person name="Tomoyasu Y."/>
            <person name="Trauner J."/>
            <person name="Van der Zee M."/>
            <person name="Vervoort M."/>
            <person name="Wittkopp N."/>
            <person name="Wimmer E.A."/>
            <person name="Yang X."/>
            <person name="Jones A.K."/>
            <person name="Sattelle D.B."/>
            <person name="Ebert P.R."/>
            <person name="Nelson D."/>
            <person name="Scott J.G."/>
            <person name="Beeman R.W."/>
            <person name="Muthukrishnan S."/>
            <person name="Kramer K.J."/>
            <person name="Arakane Y."/>
            <person name="Beeman R.W."/>
            <person name="Zhu Q."/>
            <person name="Hogenkamp D."/>
            <person name="Dixit R."/>
            <person name="Oppert B."/>
            <person name="Jiang H."/>
            <person name="Zou Z."/>
            <person name="Marshall J."/>
            <person name="Elpidina E."/>
            <person name="Vinokurov K."/>
            <person name="Oppert C."/>
            <person name="Zou Z."/>
            <person name="Evans J."/>
            <person name="Lu Z."/>
            <person name="Zhao P."/>
            <person name="Sumathipala N."/>
            <person name="Altincicek B."/>
            <person name="Vilcinskas A."/>
            <person name="Williams M."/>
            <person name="Hultmark D."/>
            <person name="Hetru C."/>
            <person name="Jiang H."/>
            <person name="Grimmelikhuijzen C.J."/>
            <person name="Hauser F."/>
            <person name="Cazzamali G."/>
            <person name="Williamson M."/>
            <person name="Park Y."/>
            <person name="Li B."/>
            <person name="Tanaka Y."/>
            <person name="Predel R."/>
            <person name="Neupert S."/>
            <person name="Schachtner J."/>
            <person name="Verleyen P."/>
            <person name="Raible F."/>
            <person name="Bork P."/>
            <person name="Friedrich M."/>
            <person name="Walden K.K."/>
            <person name="Robertson H.M."/>
            <person name="Angeli S."/>
            <person name="Foret S."/>
            <person name="Bucher G."/>
            <person name="Schuetz S."/>
            <person name="Maleszka R."/>
            <person name="Wimmer E.A."/>
            <person name="Beeman R.W."/>
            <person name="Lorenzen M."/>
            <person name="Tomoyasu Y."/>
            <person name="Miller S.C."/>
            <person name="Grossmann D."/>
            <person name="Bucher G."/>
        </authorList>
    </citation>
    <scope>NUCLEOTIDE SEQUENCE [LARGE SCALE GENOMIC DNA]</scope>
    <source>
        <strain evidence="5 6">Georgia GA2</strain>
    </source>
</reference>
<keyword evidence="2" id="KW-0547">Nucleotide-binding</keyword>
<dbReference type="OMA" id="VDRWWCS"/>
<dbReference type="InterPro" id="IPR039430">
    <property type="entry name" value="Thymidylate_kin-like_dom"/>
</dbReference>
<dbReference type="Gene3D" id="3.40.50.300">
    <property type="entry name" value="P-loop containing nucleotide triphosphate hydrolases"/>
    <property type="match status" value="1"/>
</dbReference>
<dbReference type="InterPro" id="IPR027417">
    <property type="entry name" value="P-loop_NTPase"/>
</dbReference>
<protein>
    <submittedName>
        <fullName evidence="5">UMP-CMP kinase 2, mitochondrial-like Protein</fullName>
    </submittedName>
</protein>
<dbReference type="GO" id="GO:0005739">
    <property type="term" value="C:mitochondrion"/>
    <property type="evidence" value="ECO:0000318"/>
    <property type="project" value="GO_Central"/>
</dbReference>
<gene>
    <name evidence="5" type="primary">AUGUSTUS-3.0.2_03748</name>
    <name evidence="5" type="ORF">TcasGA2_TC003748</name>
</gene>
<evidence type="ECO:0000256" key="2">
    <source>
        <dbReference type="ARBA" id="ARBA00022741"/>
    </source>
</evidence>
<name>D6WE91_TRICA</name>
<evidence type="ECO:0000313" key="5">
    <source>
        <dbReference type="EMBL" id="EFA00847.2"/>
    </source>
</evidence>
<comment type="similarity">
    <text evidence="1">Belongs to the thymidylate kinase family.</text>
</comment>
<sequence>MSLPTIYRSAESVLNVLNTHKNENVQAVETLLQVYNNALKVSKEKSQDNLTKTHPLIILEGLDGCGKSRISRELSSKLSAEKWCTPPESIKHIRDLFDDHPTLRTAYYALGNYIAALECTAILKQKPVVMDRYWHSTAAYAIAQAVYDSSGATEMPPEGDSFYKWPQDLLQPSIVIFLDVDEDVRLERLSRRKTTTTQEDLLKNSKQFRDNIILAYKNMVDPEVVFVNCTPSVKVVLSEIDKKIKHLF</sequence>
<organism evidence="5 6">
    <name type="scientific">Tribolium castaneum</name>
    <name type="common">Red flour beetle</name>
    <dbReference type="NCBI Taxonomy" id="7070"/>
    <lineage>
        <taxon>Eukaryota</taxon>
        <taxon>Metazoa</taxon>
        <taxon>Ecdysozoa</taxon>
        <taxon>Arthropoda</taxon>
        <taxon>Hexapoda</taxon>
        <taxon>Insecta</taxon>
        <taxon>Pterygota</taxon>
        <taxon>Neoptera</taxon>
        <taxon>Endopterygota</taxon>
        <taxon>Coleoptera</taxon>
        <taxon>Polyphaga</taxon>
        <taxon>Cucujiformia</taxon>
        <taxon>Tenebrionidae</taxon>
        <taxon>Tenebrionidae incertae sedis</taxon>
        <taxon>Tribolium</taxon>
    </lineage>
</organism>
<evidence type="ECO:0000256" key="1">
    <source>
        <dbReference type="ARBA" id="ARBA00009776"/>
    </source>
</evidence>
<dbReference type="InParanoid" id="D6WE91"/>
<dbReference type="Proteomes" id="UP000007266">
    <property type="component" value="Linkage group 3"/>
</dbReference>
<dbReference type="EMBL" id="KQ971326">
    <property type="protein sequence ID" value="EFA00847.2"/>
    <property type="molecule type" value="Genomic_DNA"/>
</dbReference>
<dbReference type="eggNOG" id="KOG3327">
    <property type="taxonomic scope" value="Eukaryota"/>
</dbReference>
<evidence type="ECO:0000259" key="4">
    <source>
        <dbReference type="Pfam" id="PF02223"/>
    </source>
</evidence>
<dbReference type="GO" id="GO:0004798">
    <property type="term" value="F:dTMP kinase activity"/>
    <property type="evidence" value="ECO:0000318"/>
    <property type="project" value="GO_Central"/>
</dbReference>
<dbReference type="HOGENOM" id="CLU_049896_1_0_1"/>
<dbReference type="GO" id="GO:0004550">
    <property type="term" value="F:nucleoside diphosphate kinase activity"/>
    <property type="evidence" value="ECO:0000318"/>
    <property type="project" value="GO_Central"/>
</dbReference>
<keyword evidence="3" id="KW-0067">ATP-binding</keyword>
<feature type="domain" description="Thymidylate kinase-like" evidence="4">
    <location>
        <begin position="59"/>
        <end position="240"/>
    </location>
</feature>
<dbReference type="GO" id="GO:0005524">
    <property type="term" value="F:ATP binding"/>
    <property type="evidence" value="ECO:0007669"/>
    <property type="project" value="UniProtKB-KW"/>
</dbReference>